<keyword evidence="2" id="KW-1185">Reference proteome</keyword>
<dbReference type="Pfam" id="PF05336">
    <property type="entry name" value="rhaM"/>
    <property type="match status" value="1"/>
</dbReference>
<evidence type="ECO:0000313" key="2">
    <source>
        <dbReference type="Proteomes" id="UP001485459"/>
    </source>
</evidence>
<evidence type="ECO:0000313" key="1">
    <source>
        <dbReference type="EMBL" id="WZN42783.1"/>
    </source>
</evidence>
<proteinExistence type="predicted"/>
<sequence length="109" mass="12597">MKRYCLALDLKNDPALIAEYEAYHRAVWPEILDSIRGAGVEACEIYRAGNRMFMIMEVGPDFSFERKAAMDAANAKVQEWETLMWKYQEAIPVAKPGEKWVMMDKVFSL</sequence>
<gene>
    <name evidence="1" type="ORF">WJU16_07015</name>
</gene>
<protein>
    <submittedName>
        <fullName evidence="1">L-rhamnose mutarotase</fullName>
    </submittedName>
</protein>
<dbReference type="InterPro" id="IPR008000">
    <property type="entry name" value="Rham/fucose_mutarotase"/>
</dbReference>
<reference evidence="2" key="1">
    <citation type="submission" date="2024-03" db="EMBL/GenBank/DDBJ databases">
        <title>Chitinophaga horti sp. nov., isolated from garden soil.</title>
        <authorList>
            <person name="Lee D.S."/>
            <person name="Han D.M."/>
            <person name="Baek J.H."/>
            <person name="Choi D.G."/>
            <person name="Jeon J.H."/>
            <person name="Jeon C.O."/>
        </authorList>
    </citation>
    <scope>NUCLEOTIDE SEQUENCE [LARGE SCALE GENOMIC DNA]</scope>
    <source>
        <strain evidence="2">GPA1</strain>
    </source>
</reference>
<dbReference type="EMBL" id="CP149822">
    <property type="protein sequence ID" value="WZN42783.1"/>
    <property type="molecule type" value="Genomic_DNA"/>
</dbReference>
<dbReference type="Gene3D" id="3.30.70.100">
    <property type="match status" value="1"/>
</dbReference>
<accession>A0ABZ2YTI7</accession>
<dbReference type="PANTHER" id="PTHR43239:SF1">
    <property type="entry name" value="UPF0734 PROTEIN DDB_G0273871_DDB_G0273177"/>
    <property type="match status" value="1"/>
</dbReference>
<dbReference type="PANTHER" id="PTHR43239">
    <property type="entry name" value="UPF0734 PROTEIN DDB_G0273871/DDB_G0273177"/>
    <property type="match status" value="1"/>
</dbReference>
<dbReference type="SUPFAM" id="SSF54909">
    <property type="entry name" value="Dimeric alpha+beta barrel"/>
    <property type="match status" value="1"/>
</dbReference>
<dbReference type="RefSeq" id="WP_298707835.1">
    <property type="nucleotide sequence ID" value="NZ_CP149822.1"/>
</dbReference>
<organism evidence="1 2">
    <name type="scientific">Chitinophaga pollutisoli</name>
    <dbReference type="NCBI Taxonomy" id="3133966"/>
    <lineage>
        <taxon>Bacteria</taxon>
        <taxon>Pseudomonadati</taxon>
        <taxon>Bacteroidota</taxon>
        <taxon>Chitinophagia</taxon>
        <taxon>Chitinophagales</taxon>
        <taxon>Chitinophagaceae</taxon>
        <taxon>Chitinophaga</taxon>
    </lineage>
</organism>
<dbReference type="InterPro" id="IPR052996">
    <property type="entry name" value="Carb_Metab_Mutarotase"/>
</dbReference>
<dbReference type="InterPro" id="IPR011008">
    <property type="entry name" value="Dimeric_a/b-barrel"/>
</dbReference>
<dbReference type="Proteomes" id="UP001485459">
    <property type="component" value="Chromosome"/>
</dbReference>
<name>A0ABZ2YTI7_9BACT</name>